<keyword evidence="3" id="KW-1185">Reference proteome</keyword>
<feature type="region of interest" description="Disordered" evidence="1">
    <location>
        <begin position="98"/>
        <end position="139"/>
    </location>
</feature>
<evidence type="ECO:0000256" key="1">
    <source>
        <dbReference type="SAM" id="MobiDB-lite"/>
    </source>
</evidence>
<evidence type="ECO:0000313" key="2">
    <source>
        <dbReference type="EnsemblPlants" id="AUR62033360-RA:cds"/>
    </source>
</evidence>
<evidence type="ECO:0000313" key="3">
    <source>
        <dbReference type="Proteomes" id="UP000596660"/>
    </source>
</evidence>
<name>A0A803MQ09_CHEQI</name>
<dbReference type="Gramene" id="AUR62033360-RA">
    <property type="protein sequence ID" value="AUR62033360-RA:cds"/>
    <property type="gene ID" value="AUR62033360"/>
</dbReference>
<reference evidence="2" key="1">
    <citation type="journal article" date="2017" name="Nature">
        <title>The genome of Chenopodium quinoa.</title>
        <authorList>
            <person name="Jarvis D.E."/>
            <person name="Ho Y.S."/>
            <person name="Lightfoot D.J."/>
            <person name="Schmoeckel S.M."/>
            <person name="Li B."/>
            <person name="Borm T.J.A."/>
            <person name="Ohyanagi H."/>
            <person name="Mineta K."/>
            <person name="Michell C.T."/>
            <person name="Saber N."/>
            <person name="Kharbatia N.M."/>
            <person name="Rupper R.R."/>
            <person name="Sharp A.R."/>
            <person name="Dally N."/>
            <person name="Boughton B.A."/>
            <person name="Woo Y.H."/>
            <person name="Gao G."/>
            <person name="Schijlen E.G.W.M."/>
            <person name="Guo X."/>
            <person name="Momin A.A."/>
            <person name="Negrao S."/>
            <person name="Al-Babili S."/>
            <person name="Gehring C."/>
            <person name="Roessner U."/>
            <person name="Jung C."/>
            <person name="Murphy K."/>
            <person name="Arold S.T."/>
            <person name="Gojobori T."/>
            <person name="van der Linden C.G."/>
            <person name="van Loo E.N."/>
            <person name="Jellen E.N."/>
            <person name="Maughan P.J."/>
            <person name="Tester M."/>
        </authorList>
    </citation>
    <scope>NUCLEOTIDE SEQUENCE [LARGE SCALE GENOMIC DNA]</scope>
    <source>
        <strain evidence="2">cv. PI 614886</strain>
    </source>
</reference>
<reference evidence="2" key="2">
    <citation type="submission" date="2021-03" db="UniProtKB">
        <authorList>
            <consortium name="EnsemblPlants"/>
        </authorList>
    </citation>
    <scope>IDENTIFICATION</scope>
</reference>
<dbReference type="Proteomes" id="UP000596660">
    <property type="component" value="Unplaced"/>
</dbReference>
<dbReference type="AlphaFoldDB" id="A0A803MQ09"/>
<dbReference type="EnsemblPlants" id="AUR62033360-RA">
    <property type="protein sequence ID" value="AUR62033360-RA:cds"/>
    <property type="gene ID" value="AUR62033360"/>
</dbReference>
<sequence>MQGGKDCDYNFDPDANIVPLLVDELRKQFEATQKSAHRKNGAAVKSRAAAQLSQEWGDIQVVGGADAAVKVDGWISSAYVDRLRVEGMDSAKSWFHKLQPRDKLRSASKKKKDSGILGGKEVSAPTSDDETPSNVTQQRVAAAKQYIRNTIRSK</sequence>
<accession>A0A803MQ09</accession>
<organism evidence="2 3">
    <name type="scientific">Chenopodium quinoa</name>
    <name type="common">Quinoa</name>
    <dbReference type="NCBI Taxonomy" id="63459"/>
    <lineage>
        <taxon>Eukaryota</taxon>
        <taxon>Viridiplantae</taxon>
        <taxon>Streptophyta</taxon>
        <taxon>Embryophyta</taxon>
        <taxon>Tracheophyta</taxon>
        <taxon>Spermatophyta</taxon>
        <taxon>Magnoliopsida</taxon>
        <taxon>eudicotyledons</taxon>
        <taxon>Gunneridae</taxon>
        <taxon>Pentapetalae</taxon>
        <taxon>Caryophyllales</taxon>
        <taxon>Chenopodiaceae</taxon>
        <taxon>Chenopodioideae</taxon>
        <taxon>Atripliceae</taxon>
        <taxon>Chenopodium</taxon>
    </lineage>
</organism>
<protein>
    <submittedName>
        <fullName evidence="2">Uncharacterized protein</fullName>
    </submittedName>
</protein>
<proteinExistence type="predicted"/>